<dbReference type="PANTHER" id="PTHR34862:SF1">
    <property type="entry name" value="SPARK DOMAIN-CONTAINING PROTEIN"/>
    <property type="match status" value="1"/>
</dbReference>
<dbReference type="VEuPathDB" id="FungiDB:PSHT_05479"/>
<accession>A0A2S4WA71</accession>
<sequence length="540" mass="55255">MAFTRNMISLLMVSIWVGMVMSATTNNLDASKKAPAGGANKLAASLAANPGELSDGCRTTVGSIAGDAPVAACTNIDGMVDIRVAKDSISTPIKAWLTGMCKAPVCDPAALAAAAEKFKTGCAAEMASKSMDAAAFYSLLTTYKTIRDEGCKNTQQLNFCDPTLAGHIQSWTKNERPFFSVPKAAYCMECGKSQPPPPGSKPTTKHPLCGDNPSKATGIASKPVVIALPSPNGSGKPEKGDKPAGPGKPEKGDKPGGPGKPEKADKPAGSGNIWVGMVMSATTNNLDASKKAPAGGANKLAASLAANPGELSDGCRTTVGTIAGDAPVATCTNIDGMVDIRVAKDSISTPIKAWLNGMCKAPVCDPAALAAAAEKFKTGCAAEMASKSMDAAAFYSLLTTYKTIRDEGCKNTQQLNFCDPTLAGHIQSWTKNERPFFSVPKAAYCLECGKSQPPPPGSKPTTKHPLCGDNPSKATGIASKPVVIALPSPNGSGKPEKGDKPAGPGKPEKGDKPGGPGKPEKADKPAGSGKSDKPAKTPSN</sequence>
<gene>
    <name evidence="3" type="ORF">PSHT_05479</name>
</gene>
<comment type="caution">
    <text evidence="3">The sequence shown here is derived from an EMBL/GenBank/DDBJ whole genome shotgun (WGS) entry which is preliminary data.</text>
</comment>
<keyword evidence="4" id="KW-1185">Reference proteome</keyword>
<keyword evidence="2" id="KW-0732">Signal</keyword>
<feature type="chain" id="PRO_5015696024" evidence="2">
    <location>
        <begin position="23"/>
        <end position="540"/>
    </location>
</feature>
<dbReference type="PANTHER" id="PTHR34862">
    <property type="entry name" value="SPARK DOMAIN-CONTAINING PROTEIN"/>
    <property type="match status" value="1"/>
</dbReference>
<evidence type="ECO:0000313" key="3">
    <source>
        <dbReference type="EMBL" id="POW18663.1"/>
    </source>
</evidence>
<name>A0A2S4WA71_9BASI</name>
<feature type="region of interest" description="Disordered" evidence="1">
    <location>
        <begin position="192"/>
        <end position="272"/>
    </location>
</feature>
<feature type="signal peptide" evidence="2">
    <location>
        <begin position="1"/>
        <end position="22"/>
    </location>
</feature>
<dbReference type="Proteomes" id="UP000238274">
    <property type="component" value="Unassembled WGS sequence"/>
</dbReference>
<feature type="region of interest" description="Disordered" evidence="1">
    <location>
        <begin position="451"/>
        <end position="540"/>
    </location>
</feature>
<dbReference type="VEuPathDB" id="FungiDB:PSTT_00037"/>
<reference evidence="4" key="3">
    <citation type="journal article" date="2018" name="Mol. Plant Microbe Interact.">
        <title>Genome sequence resources for the wheat stripe rust pathogen (Puccinia striiformis f. sp. tritici) and the barley stripe rust pathogen (Puccinia striiformis f. sp. hordei).</title>
        <authorList>
            <person name="Xia C."/>
            <person name="Wang M."/>
            <person name="Yin C."/>
            <person name="Cornejo O.E."/>
            <person name="Hulbert S.H."/>
            <person name="Chen X."/>
        </authorList>
    </citation>
    <scope>NUCLEOTIDE SEQUENCE [LARGE SCALE GENOMIC DNA]</scope>
    <source>
        <strain evidence="4">93TX-2</strain>
    </source>
</reference>
<reference evidence="3 4" key="1">
    <citation type="submission" date="2017-12" db="EMBL/GenBank/DDBJ databases">
        <title>Gene loss provides genomic basis for host adaptation in cereal stripe rust fungi.</title>
        <authorList>
            <person name="Xia C."/>
        </authorList>
    </citation>
    <scope>NUCLEOTIDE SEQUENCE [LARGE SCALE GENOMIC DNA]</scope>
    <source>
        <strain evidence="3 4">93TX-2</strain>
    </source>
</reference>
<dbReference type="EMBL" id="PKSM01000061">
    <property type="protein sequence ID" value="POW18663.1"/>
    <property type="molecule type" value="Genomic_DNA"/>
</dbReference>
<organism evidence="3 4">
    <name type="scientific">Puccinia striiformis</name>
    <dbReference type="NCBI Taxonomy" id="27350"/>
    <lineage>
        <taxon>Eukaryota</taxon>
        <taxon>Fungi</taxon>
        <taxon>Dikarya</taxon>
        <taxon>Basidiomycota</taxon>
        <taxon>Pucciniomycotina</taxon>
        <taxon>Pucciniomycetes</taxon>
        <taxon>Pucciniales</taxon>
        <taxon>Pucciniaceae</taxon>
        <taxon>Puccinia</taxon>
    </lineage>
</organism>
<protein>
    <submittedName>
        <fullName evidence="3">Uncharacterized protein</fullName>
    </submittedName>
</protein>
<proteinExistence type="predicted"/>
<feature type="compositionally biased region" description="Basic and acidic residues" evidence="1">
    <location>
        <begin position="236"/>
        <end position="266"/>
    </location>
</feature>
<dbReference type="AlphaFoldDB" id="A0A2S4WA71"/>
<reference evidence="4" key="2">
    <citation type="journal article" date="2018" name="BMC Genomics">
        <title>Genomic insights into host adaptation between the wheat stripe rust pathogen (Puccinia striiformis f. sp. tritici) and the barley stripe rust pathogen (Puccinia striiformis f. sp. hordei).</title>
        <authorList>
            <person name="Xia C."/>
            <person name="Wang M."/>
            <person name="Yin C."/>
            <person name="Cornejo O.E."/>
            <person name="Hulbert S.H."/>
            <person name="Chen X."/>
        </authorList>
    </citation>
    <scope>NUCLEOTIDE SEQUENCE [LARGE SCALE GENOMIC DNA]</scope>
    <source>
        <strain evidence="4">93TX-2</strain>
    </source>
</reference>
<evidence type="ECO:0000313" key="4">
    <source>
        <dbReference type="Proteomes" id="UP000238274"/>
    </source>
</evidence>
<evidence type="ECO:0000256" key="2">
    <source>
        <dbReference type="SAM" id="SignalP"/>
    </source>
</evidence>
<evidence type="ECO:0000256" key="1">
    <source>
        <dbReference type="SAM" id="MobiDB-lite"/>
    </source>
</evidence>
<feature type="compositionally biased region" description="Basic and acidic residues" evidence="1">
    <location>
        <begin position="494"/>
        <end position="540"/>
    </location>
</feature>